<proteinExistence type="predicted"/>
<dbReference type="SMART" id="SM00698">
    <property type="entry name" value="MORN"/>
    <property type="match status" value="3"/>
</dbReference>
<accession>A0A8S9V5U2</accession>
<protein>
    <submittedName>
        <fullName evidence="2">MORN repeat domain-containing protein</fullName>
    </submittedName>
</protein>
<organism evidence="2 3">
    <name type="scientific">Phytophthora infestans</name>
    <name type="common">Potato late blight agent</name>
    <name type="synonym">Botrytis infestans</name>
    <dbReference type="NCBI Taxonomy" id="4787"/>
    <lineage>
        <taxon>Eukaryota</taxon>
        <taxon>Sar</taxon>
        <taxon>Stramenopiles</taxon>
        <taxon>Oomycota</taxon>
        <taxon>Peronosporomycetes</taxon>
        <taxon>Peronosporales</taxon>
        <taxon>Peronosporaceae</taxon>
        <taxon>Phytophthora</taxon>
    </lineage>
</organism>
<dbReference type="Proteomes" id="UP000704712">
    <property type="component" value="Unassembled WGS sequence"/>
</dbReference>
<reference evidence="2" key="1">
    <citation type="submission" date="2020-03" db="EMBL/GenBank/DDBJ databases">
        <title>Hybrid Assembly of Korean Phytophthora infestans isolates.</title>
        <authorList>
            <person name="Prokchorchik M."/>
            <person name="Lee Y."/>
            <person name="Seo J."/>
            <person name="Cho J.-H."/>
            <person name="Park Y.-E."/>
            <person name="Jang D.-C."/>
            <person name="Im J.-S."/>
            <person name="Choi J.-G."/>
            <person name="Park H.-J."/>
            <person name="Lee G.-B."/>
            <person name="Lee Y.-G."/>
            <person name="Hong S.-Y."/>
            <person name="Cho K."/>
            <person name="Sohn K.H."/>
        </authorList>
    </citation>
    <scope>NUCLEOTIDE SEQUENCE</scope>
    <source>
        <strain evidence="2">KR_2_A2</strain>
    </source>
</reference>
<dbReference type="PANTHER" id="PTHR46917:SF1">
    <property type="entry name" value="MORN REPEAT-CONTAINING PROTEIN 2"/>
    <property type="match status" value="1"/>
</dbReference>
<dbReference type="InterPro" id="IPR052849">
    <property type="entry name" value="MORN_repeat_protein"/>
</dbReference>
<evidence type="ECO:0000313" key="3">
    <source>
        <dbReference type="Proteomes" id="UP000704712"/>
    </source>
</evidence>
<dbReference type="Gene3D" id="2.20.110.10">
    <property type="entry name" value="Histone H3 K4-specific methyltransferase SET7/9 N-terminal domain"/>
    <property type="match status" value="2"/>
</dbReference>
<dbReference type="EMBL" id="JAACNO010000267">
    <property type="protein sequence ID" value="KAF4148475.1"/>
    <property type="molecule type" value="Genomic_DNA"/>
</dbReference>
<dbReference type="AlphaFoldDB" id="A0A8S9V5U2"/>
<gene>
    <name evidence="2" type="ORF">GN958_ATG02316</name>
</gene>
<keyword evidence="1" id="KW-0677">Repeat</keyword>
<comment type="caution">
    <text evidence="2">The sequence shown here is derived from an EMBL/GenBank/DDBJ whole genome shotgun (WGS) entry which is preliminary data.</text>
</comment>
<name>A0A8S9V5U2_PHYIN</name>
<dbReference type="Pfam" id="PF02493">
    <property type="entry name" value="MORN"/>
    <property type="match status" value="3"/>
</dbReference>
<evidence type="ECO:0000313" key="2">
    <source>
        <dbReference type="EMBL" id="KAF4148475.1"/>
    </source>
</evidence>
<dbReference type="PANTHER" id="PTHR46917">
    <property type="entry name" value="MORN REPEAT-CONTAINING PROTEIN 2"/>
    <property type="match status" value="1"/>
</dbReference>
<evidence type="ECO:0000256" key="1">
    <source>
        <dbReference type="ARBA" id="ARBA00022737"/>
    </source>
</evidence>
<dbReference type="InterPro" id="IPR003409">
    <property type="entry name" value="MORN"/>
</dbReference>
<dbReference type="SUPFAM" id="SSF82185">
    <property type="entry name" value="Histone H3 K4-specific methyltransferase SET7/9 N-terminal domain"/>
    <property type="match status" value="1"/>
</dbReference>
<sequence length="173" mass="19036">MVAKSKASTVGQGDAKAIAAATAAAASANAVRVEEEHVVDENDETVKTGTFSFSDGSKYKGEYCVSGGKVARKGHGSFWTGAERYDGEWLHDQMHGRGVYSFATGAIYDGEFQNNQFHGVGSYRWGDGAHYEGGWYFNRMHGEGLYVDKDGVEWRGRFVNGKYDNGRIFHTLR</sequence>